<evidence type="ECO:0000256" key="4">
    <source>
        <dbReference type="ARBA" id="ARBA00022989"/>
    </source>
</evidence>
<evidence type="ECO:0000313" key="9">
    <source>
        <dbReference type="EMBL" id="KAJ8608239.1"/>
    </source>
</evidence>
<feature type="transmembrane region" description="Helical" evidence="7">
    <location>
        <begin position="1340"/>
        <end position="1362"/>
    </location>
</feature>
<evidence type="ECO:0000256" key="1">
    <source>
        <dbReference type="ARBA" id="ARBA00004370"/>
    </source>
</evidence>
<dbReference type="Proteomes" id="UP001230188">
    <property type="component" value="Unassembled WGS sequence"/>
</dbReference>
<sequence length="2136" mass="229771">MTPVPTYDPFLDDGATYYYYYYHDDGGSPGDDFVFDDNDESERSYSFNSYSFSHGESLSFSRFSSYSSSSSGDDDFNFDDDETNAASSVSYSNSYDSTNNYYFDDYGGIYYNDYAARDDALSFNYGDGFDDATSYDYGGDNDFLYYDGYGDDAYDDAAYYEYYYGGIDDAYTYDDAAYYEYYYGGTDDAYGDDAYYYGYGGSGDDAYAYYETPYYYVYYGGSGDDDAYTHEASVVAFVLSESTRSGMPTTAIPTTSLPSPVPTLSSCDDLRERGVSPSEPRLYYASFDDTGAGVTFLFDEETDQASVASGVEFECGEILEFPDVEAATCSWVETTELYAIASSSLSLVPYSNATLLPGVLKARCVASRCECHRYANASTVAVLPPETPPTVDAIIQGPTSVSVCDQLSLASEQSSGSGGRAFAYAWKVTTTPTSSSSLQKNATAALEAEIGVANANGGDEDLVVSGETLELLYDSGVRELAVALTLTNFLFGTDTSAEFPVALSLELLPTVEIIGGLAQETTRPSTLSIKASATATSCDGRPPAERGVSYDWRLSPSNLSSTSLDPRTFRLPPYALEAGSSYSLSVRVTDTTLGTFATASCSLAVRKSGVVASIGGGTSRVASLSSLVEVSASQSYDEDLGTEATGADAGLAFWWTCGGGACGDVVDAQRTRETLEFRGAELGGVGTYTFRVNVTASDGRTAASSPSVVVVANDEPPVVELDTSTVATRVTSTARVVIYGTVGPPASLNATASSSRRLWGWLNSSWSLEGGSSLAGGSSLRSWATTPTISWSRKVATTRSHDLALPSGSLVGGSTYSLRLSALLSDGINEGIGYATVSFVAAKVPTSGTLSVTPEAGVALETLFVLDTANWVTSDLPLTYAFKSESGTRITTLRGATRQAELEDAVLPAGSPNVTVVAFAYDALGGEASVSKSVRTRQTSLRGEALANVALSLLETAAAQRSNEAACQAVVASSTAAANDTGLLGILVDALVGVVDTQDADSDLVEQSATAVEGPSGGALDSSSAATLLDLVDSLATTSSTEIKGLTDLSATSLASSLSALLDTDLFAPPDATTANASSRRRQLREAAASTLGSSVDNILAAQLADKVAGEEASTLETDNLKTAAQRVAGGAFLGLPSSDASAELLEGAEVDLQLAEYGVNPYAGRGDLTSNVLRFGVAASQQQRRRRRRQRTRLLREEATNATTTTVELQLTSSTAWSASKNGSSISVARANVTCGCDDYANASYACPDGTVLTKVCSGLPGIYALTCPSATTACTTYVDGEWTSEYCRFVDSASGVTRCKCTIPDDDGSNDFASSDALAESYAAYADTLTEFDPSRAITMFVALGALLVGCCGLVVYGKWLDANDSARRRLPQKQGGVYVSTVLDQTKLFSVSNSIDHDDEQQQQQQQRLGLAPPPAGASSKERATKTTAAKKGMAKVSATAQRFWLAFKHQHSIASWLLVYSETVPRTMRVIVIAFEILVCMFGFALETNLLYADPGCDDENTKSGCLQYKAAFWAGGGHQCEWEDCKCKQNVPDLDSSTNPTQYLFLGVVLLLTVPITKAFEHLFDEYLAAPVPDALRCTRVASTSRGAAGSPPSPELLRREVELSAAAVPAALRCRGSLPQKKQKGGRPPSAEEVIDVQTARPRDVDLEEEEEERTPKSVVVDATDYEVAEIAVVARSGDGGSMAQIKAWQEAAMSWLSGDEEPPVPAIDRWQETVSRVKSAPSSGFKNDGGPPQDRELRIVRHDFETSVETVSAETLEEKARRLGPRVAEAVAAQLLELGEVRRLLEERQRAVGPVDAIAAAVRSRWDFSEDYERFKKSVETTLYRDLMTAHKWQAEIEAYREALEPEDFERVRFETLEKYERIVHMKSTERIVFSACFGRLDFSMDAPEEPPATRTYVLAVLAVSFTFGGMAYYLLGTASQLGNRATASWLGSFLFGFTLSVAIAEPLAIFFFFVWMPDVAWERLVDTTQGSLSKYPFQQTTPNAFTLLLELEPRLVDDPKIIHLAEGVHGERRELRRDDPRFLDFLQVELDAIADYETWRLPYDTRVILPLLAAFVLLPDFIQEAAFEQVCAFVPFLSTLVLPKSLFESLVPRAQSTIVLLFSALVVAFLYFACELSRFLLRKIAARY</sequence>
<dbReference type="Pfam" id="PF02010">
    <property type="entry name" value="REJ"/>
    <property type="match status" value="1"/>
</dbReference>
<feature type="transmembrane region" description="Helical" evidence="7">
    <location>
        <begin position="1904"/>
        <end position="1923"/>
    </location>
</feature>
<protein>
    <recommendedName>
        <fullName evidence="8">PKD/REJ-like domain-containing protein</fullName>
    </recommendedName>
</protein>
<gene>
    <name evidence="9" type="ORF">CTAYLR_009478</name>
</gene>
<keyword evidence="3" id="KW-0677">Repeat</keyword>
<accession>A0AAD7UKB7</accession>
<dbReference type="GO" id="GO:0005886">
    <property type="term" value="C:plasma membrane"/>
    <property type="evidence" value="ECO:0007669"/>
    <property type="project" value="TreeGrafter"/>
</dbReference>
<comment type="caution">
    <text evidence="9">The sequence shown here is derived from an EMBL/GenBank/DDBJ whole genome shotgun (WGS) entry which is preliminary data.</text>
</comment>
<dbReference type="PANTHER" id="PTHR46730:SF1">
    <property type="entry name" value="PLAT DOMAIN-CONTAINING PROTEIN"/>
    <property type="match status" value="1"/>
</dbReference>
<evidence type="ECO:0000256" key="5">
    <source>
        <dbReference type="ARBA" id="ARBA00023136"/>
    </source>
</evidence>
<feature type="transmembrane region" description="Helical" evidence="7">
    <location>
        <begin position="2102"/>
        <end position="2122"/>
    </location>
</feature>
<keyword evidence="5 7" id="KW-0472">Membrane</keyword>
<evidence type="ECO:0000259" key="8">
    <source>
        <dbReference type="Pfam" id="PF02010"/>
    </source>
</evidence>
<proteinExistence type="predicted"/>
<dbReference type="GO" id="GO:0006816">
    <property type="term" value="P:calcium ion transport"/>
    <property type="evidence" value="ECO:0007669"/>
    <property type="project" value="TreeGrafter"/>
</dbReference>
<feature type="transmembrane region" description="Helical" evidence="7">
    <location>
        <begin position="1935"/>
        <end position="1963"/>
    </location>
</feature>
<keyword evidence="2 7" id="KW-0812">Transmembrane</keyword>
<feature type="domain" description="PKD/REJ-like" evidence="8">
    <location>
        <begin position="548"/>
        <end position="961"/>
    </location>
</feature>
<evidence type="ECO:0000256" key="2">
    <source>
        <dbReference type="ARBA" id="ARBA00022692"/>
    </source>
</evidence>
<dbReference type="PANTHER" id="PTHR46730">
    <property type="entry name" value="POLYCYSTIN-1"/>
    <property type="match status" value="1"/>
</dbReference>
<feature type="transmembrane region" description="Helical" evidence="7">
    <location>
        <begin position="1474"/>
        <end position="1496"/>
    </location>
</feature>
<comment type="subcellular location">
    <subcellularLocation>
        <location evidence="1">Membrane</location>
    </subcellularLocation>
</comment>
<evidence type="ECO:0000256" key="7">
    <source>
        <dbReference type="SAM" id="Phobius"/>
    </source>
</evidence>
<evidence type="ECO:0000256" key="6">
    <source>
        <dbReference type="SAM" id="MobiDB-lite"/>
    </source>
</evidence>
<dbReference type="EMBL" id="JAQMWT010000178">
    <property type="protein sequence ID" value="KAJ8608239.1"/>
    <property type="molecule type" value="Genomic_DNA"/>
</dbReference>
<keyword evidence="4 7" id="KW-1133">Transmembrane helix</keyword>
<dbReference type="GO" id="GO:0005261">
    <property type="term" value="F:monoatomic cation channel activity"/>
    <property type="evidence" value="ECO:0007669"/>
    <property type="project" value="TreeGrafter"/>
</dbReference>
<dbReference type="InterPro" id="IPR002859">
    <property type="entry name" value="PKD/REJ-like"/>
</dbReference>
<reference evidence="9" key="1">
    <citation type="submission" date="2023-01" db="EMBL/GenBank/DDBJ databases">
        <title>Metagenome sequencing of chrysophaentin producing Chrysophaeum taylorii.</title>
        <authorList>
            <person name="Davison J."/>
            <person name="Bewley C."/>
        </authorList>
    </citation>
    <scope>NUCLEOTIDE SEQUENCE</scope>
    <source>
        <strain evidence="9">NIES-1699</strain>
    </source>
</reference>
<feature type="region of interest" description="Disordered" evidence="6">
    <location>
        <begin position="1623"/>
        <end position="1663"/>
    </location>
</feature>
<organism evidence="9 10">
    <name type="scientific">Chrysophaeum taylorii</name>
    <dbReference type="NCBI Taxonomy" id="2483200"/>
    <lineage>
        <taxon>Eukaryota</taxon>
        <taxon>Sar</taxon>
        <taxon>Stramenopiles</taxon>
        <taxon>Ochrophyta</taxon>
        <taxon>Pelagophyceae</taxon>
        <taxon>Pelagomonadales</taxon>
        <taxon>Pelagomonadaceae</taxon>
        <taxon>Chrysophaeum</taxon>
    </lineage>
</organism>
<name>A0AAD7UKB7_9STRA</name>
<evidence type="ECO:0000313" key="10">
    <source>
        <dbReference type="Proteomes" id="UP001230188"/>
    </source>
</evidence>
<evidence type="ECO:0000256" key="3">
    <source>
        <dbReference type="ARBA" id="ARBA00022737"/>
    </source>
</evidence>
<keyword evidence="10" id="KW-1185">Reference proteome</keyword>
<feature type="region of interest" description="Disordered" evidence="6">
    <location>
        <begin position="1398"/>
        <end position="1434"/>
    </location>
</feature>